<sequence>MLATVKGIYENGRITLEETPPSLERSEVLVTFTKVRASSQKKKREFGIGKGIVKNMSADFDEPLDDLKEYM</sequence>
<dbReference type="AlphaFoldDB" id="A0AAE3KSG6"/>
<dbReference type="Proteomes" id="UP001204144">
    <property type="component" value="Unassembled WGS sequence"/>
</dbReference>
<reference evidence="1 2" key="1">
    <citation type="submission" date="2018-11" db="EMBL/GenBank/DDBJ databases">
        <title>Novel bacteria species description.</title>
        <authorList>
            <person name="Han J.-H."/>
        </authorList>
    </citation>
    <scope>NUCLEOTIDE SEQUENCE [LARGE SCALE GENOMIC DNA]</scope>
    <source>
        <strain evidence="1 2">KCTC23259</strain>
    </source>
</reference>
<dbReference type="EMBL" id="RJUF01000011">
    <property type="protein sequence ID" value="MCP9762564.1"/>
    <property type="molecule type" value="Genomic_DNA"/>
</dbReference>
<keyword evidence="2" id="KW-1185">Reference proteome</keyword>
<comment type="caution">
    <text evidence="1">The sequence shown here is derived from an EMBL/GenBank/DDBJ whole genome shotgun (WGS) entry which is preliminary data.</text>
</comment>
<protein>
    <submittedName>
        <fullName evidence="1">DUF2281 domain-containing protein</fullName>
    </submittedName>
</protein>
<evidence type="ECO:0000313" key="2">
    <source>
        <dbReference type="Proteomes" id="UP001204144"/>
    </source>
</evidence>
<accession>A0AAE3KSG6</accession>
<gene>
    <name evidence="1" type="ORF">EGI31_06320</name>
</gene>
<proteinExistence type="predicted"/>
<evidence type="ECO:0000313" key="1">
    <source>
        <dbReference type="EMBL" id="MCP9762564.1"/>
    </source>
</evidence>
<dbReference type="RefSeq" id="WP_255036335.1">
    <property type="nucleotide sequence ID" value="NZ_RJUF01000011.1"/>
</dbReference>
<name>A0AAE3KSG6_9BACT</name>
<organism evidence="1 2">
    <name type="scientific">Lacihabitans soyangensis</name>
    <dbReference type="NCBI Taxonomy" id="869394"/>
    <lineage>
        <taxon>Bacteria</taxon>
        <taxon>Pseudomonadati</taxon>
        <taxon>Bacteroidota</taxon>
        <taxon>Cytophagia</taxon>
        <taxon>Cytophagales</taxon>
        <taxon>Leadbetterellaceae</taxon>
        <taxon>Lacihabitans</taxon>
    </lineage>
</organism>